<dbReference type="AlphaFoldDB" id="A0A2M9YA79"/>
<feature type="transmembrane region" description="Helical" evidence="1">
    <location>
        <begin position="44"/>
        <end position="63"/>
    </location>
</feature>
<organism evidence="2 3">
    <name type="scientific">Leptospira saintgironsiae</name>
    <dbReference type="NCBI Taxonomy" id="2023183"/>
    <lineage>
        <taxon>Bacteria</taxon>
        <taxon>Pseudomonadati</taxon>
        <taxon>Spirochaetota</taxon>
        <taxon>Spirochaetia</taxon>
        <taxon>Leptospirales</taxon>
        <taxon>Leptospiraceae</taxon>
        <taxon>Leptospira</taxon>
    </lineage>
</organism>
<protein>
    <submittedName>
        <fullName evidence="2">Uncharacterized protein</fullName>
    </submittedName>
</protein>
<feature type="transmembrane region" description="Helical" evidence="1">
    <location>
        <begin position="9"/>
        <end position="29"/>
    </location>
</feature>
<keyword evidence="1" id="KW-1133">Transmembrane helix</keyword>
<feature type="transmembrane region" description="Helical" evidence="1">
    <location>
        <begin position="70"/>
        <end position="91"/>
    </location>
</feature>
<dbReference type="EMBL" id="NPDR01000006">
    <property type="protein sequence ID" value="PJZ48488.1"/>
    <property type="molecule type" value="Genomic_DNA"/>
</dbReference>
<reference evidence="2 3" key="1">
    <citation type="submission" date="2017-07" db="EMBL/GenBank/DDBJ databases">
        <title>Leptospira spp. isolated from tropical soils.</title>
        <authorList>
            <person name="Thibeaux R."/>
            <person name="Iraola G."/>
            <person name="Ferres I."/>
            <person name="Bierque E."/>
            <person name="Girault D."/>
            <person name="Soupe-Gilbert M.-E."/>
            <person name="Picardeau M."/>
            <person name="Goarant C."/>
        </authorList>
    </citation>
    <scope>NUCLEOTIDE SEQUENCE [LARGE SCALE GENOMIC DNA]</scope>
    <source>
        <strain evidence="2 3">FH4-C-A2</strain>
    </source>
</reference>
<evidence type="ECO:0000313" key="3">
    <source>
        <dbReference type="Proteomes" id="UP000231926"/>
    </source>
</evidence>
<keyword evidence="1" id="KW-0812">Transmembrane</keyword>
<evidence type="ECO:0000256" key="1">
    <source>
        <dbReference type="SAM" id="Phobius"/>
    </source>
</evidence>
<comment type="caution">
    <text evidence="2">The sequence shown here is derived from an EMBL/GenBank/DDBJ whole genome shotgun (WGS) entry which is preliminary data.</text>
</comment>
<sequence>MSNFFLKKLILFLLSLSILFQSFMIWFGLGMTGAFVNSIVPESILFPILMPIFAIQNILILFQRSISKKINIWISVLPLVCISSTIFWRAFDALFLMLRAKVPKANT</sequence>
<evidence type="ECO:0000313" key="2">
    <source>
        <dbReference type="EMBL" id="PJZ48488.1"/>
    </source>
</evidence>
<gene>
    <name evidence="2" type="ORF">CH362_14905</name>
</gene>
<keyword evidence="1" id="KW-0472">Membrane</keyword>
<name>A0A2M9YA79_9LEPT</name>
<dbReference type="Proteomes" id="UP000231926">
    <property type="component" value="Unassembled WGS sequence"/>
</dbReference>
<keyword evidence="3" id="KW-1185">Reference proteome</keyword>
<proteinExistence type="predicted"/>
<accession>A0A2M9YA79</accession>